<protein>
    <submittedName>
        <fullName evidence="3">Uncharacterized protein</fullName>
    </submittedName>
</protein>
<sequence>MEICYNPLVAAIGAYSEVHFLLFADGIYNVWVEKAKELLPNLACAFHNEGRGRERVQSHLERLFGRVMVIRRSRWRMGFEVVARSEQGALSAVECGAHRTVAGVCALHTVHGLPLEDCFVAVEKSMEVVQQSIKLSNLCLELRYRTLFREKDTNPVRRRCVVMIVRIEMELQQMIQRGVKSKLLHTSQLRTDQMGIGVDATKVMWAPHISIQAAKVQIHKVESLAVTLMILCSFDLSSLRCTKSMRADGGYGVIKKAIGKVEKKHIQHIAPYGEVNERRLTDKHKTANFKWGVANRGASIRESPREKRMAILRTEGHRQIWILIS</sequence>
<organism evidence="3 4">
    <name type="scientific">Tanacetum coccineum</name>
    <dbReference type="NCBI Taxonomy" id="301880"/>
    <lineage>
        <taxon>Eukaryota</taxon>
        <taxon>Viridiplantae</taxon>
        <taxon>Streptophyta</taxon>
        <taxon>Embryophyta</taxon>
        <taxon>Tracheophyta</taxon>
        <taxon>Spermatophyta</taxon>
        <taxon>Magnoliopsida</taxon>
        <taxon>eudicotyledons</taxon>
        <taxon>Gunneridae</taxon>
        <taxon>Pentapetalae</taxon>
        <taxon>asterids</taxon>
        <taxon>campanulids</taxon>
        <taxon>Asterales</taxon>
        <taxon>Asteraceae</taxon>
        <taxon>Asteroideae</taxon>
        <taxon>Anthemideae</taxon>
        <taxon>Anthemidinae</taxon>
        <taxon>Tanacetum</taxon>
    </lineage>
</organism>
<evidence type="ECO:0000256" key="1">
    <source>
        <dbReference type="ARBA" id="ARBA00004496"/>
    </source>
</evidence>
<name>A0ABQ4ZH88_9ASTR</name>
<reference evidence="3" key="1">
    <citation type="journal article" date="2022" name="Int. J. Mol. Sci.">
        <title>Draft Genome of Tanacetum Coccineum: Genomic Comparison of Closely Related Tanacetum-Family Plants.</title>
        <authorList>
            <person name="Yamashiro T."/>
            <person name="Shiraishi A."/>
            <person name="Nakayama K."/>
            <person name="Satake H."/>
        </authorList>
    </citation>
    <scope>NUCLEOTIDE SEQUENCE</scope>
</reference>
<accession>A0ABQ4ZH88</accession>
<dbReference type="PANTHER" id="PTHR20852:SF93">
    <property type="entry name" value="GLUTAMINE SYNTHETASE CYTOSOLIC ISOZYME 1-1"/>
    <property type="match status" value="1"/>
</dbReference>
<evidence type="ECO:0000313" key="3">
    <source>
        <dbReference type="EMBL" id="GJS89460.1"/>
    </source>
</evidence>
<dbReference type="InterPro" id="IPR050292">
    <property type="entry name" value="Glutamine_Synthetase"/>
</dbReference>
<evidence type="ECO:0000256" key="2">
    <source>
        <dbReference type="ARBA" id="ARBA00022490"/>
    </source>
</evidence>
<dbReference type="EMBL" id="BQNB010011351">
    <property type="protein sequence ID" value="GJS89460.1"/>
    <property type="molecule type" value="Genomic_DNA"/>
</dbReference>
<gene>
    <name evidence="3" type="ORF">Tco_0772096</name>
</gene>
<comment type="subcellular location">
    <subcellularLocation>
        <location evidence="1">Cytoplasm</location>
    </subcellularLocation>
</comment>
<evidence type="ECO:0000313" key="4">
    <source>
        <dbReference type="Proteomes" id="UP001151760"/>
    </source>
</evidence>
<dbReference type="PANTHER" id="PTHR20852">
    <property type="entry name" value="GLUTAMINE SYNTHETASE"/>
    <property type="match status" value="1"/>
</dbReference>
<dbReference type="Gene3D" id="3.30.590.10">
    <property type="entry name" value="Glutamine synthetase/guanido kinase, catalytic domain"/>
    <property type="match status" value="1"/>
</dbReference>
<reference evidence="3" key="2">
    <citation type="submission" date="2022-01" db="EMBL/GenBank/DDBJ databases">
        <authorList>
            <person name="Yamashiro T."/>
            <person name="Shiraishi A."/>
            <person name="Satake H."/>
            <person name="Nakayama K."/>
        </authorList>
    </citation>
    <scope>NUCLEOTIDE SEQUENCE</scope>
</reference>
<keyword evidence="4" id="KW-1185">Reference proteome</keyword>
<keyword evidence="2" id="KW-0963">Cytoplasm</keyword>
<comment type="caution">
    <text evidence="3">The sequence shown here is derived from an EMBL/GenBank/DDBJ whole genome shotgun (WGS) entry which is preliminary data.</text>
</comment>
<dbReference type="Proteomes" id="UP001151760">
    <property type="component" value="Unassembled WGS sequence"/>
</dbReference>
<proteinExistence type="predicted"/>